<reference evidence="1 2" key="1">
    <citation type="submission" date="2020-08" db="EMBL/GenBank/DDBJ databases">
        <title>Genomic Encyclopedia of Type Strains, Phase III (KMG-III): the genomes of soil and plant-associated and newly described type strains.</title>
        <authorList>
            <person name="Whitman W."/>
        </authorList>
    </citation>
    <scope>NUCLEOTIDE SEQUENCE [LARGE SCALE GENOMIC DNA]</scope>
    <source>
        <strain evidence="1 2">CECT 8234</strain>
    </source>
</reference>
<sequence>MLIGFYFIDKTFGAFQCCSLLGCNCDIYYSH</sequence>
<proteinExistence type="predicted"/>
<evidence type="ECO:0000313" key="2">
    <source>
        <dbReference type="Proteomes" id="UP000518605"/>
    </source>
</evidence>
<dbReference type="Proteomes" id="UP000518605">
    <property type="component" value="Unassembled WGS sequence"/>
</dbReference>
<accession>A0A7W5C7T8</accession>
<gene>
    <name evidence="1" type="ORF">FHS16_002748</name>
</gene>
<dbReference type="EMBL" id="JACHXW010000007">
    <property type="protein sequence ID" value="MBB3152691.1"/>
    <property type="molecule type" value="Genomic_DNA"/>
</dbReference>
<protein>
    <submittedName>
        <fullName evidence="1">Uncharacterized protein</fullName>
    </submittedName>
</protein>
<dbReference type="AlphaFoldDB" id="A0A7W5C7T8"/>
<comment type="caution">
    <text evidence="1">The sequence shown here is derived from an EMBL/GenBank/DDBJ whole genome shotgun (WGS) entry which is preliminary data.</text>
</comment>
<evidence type="ECO:0000313" key="1">
    <source>
        <dbReference type="EMBL" id="MBB3152691.1"/>
    </source>
</evidence>
<name>A0A7W5C7T8_9BACL</name>
<organism evidence="1 2">
    <name type="scientific">Paenibacillus endophyticus</name>
    <dbReference type="NCBI Taxonomy" id="1294268"/>
    <lineage>
        <taxon>Bacteria</taxon>
        <taxon>Bacillati</taxon>
        <taxon>Bacillota</taxon>
        <taxon>Bacilli</taxon>
        <taxon>Bacillales</taxon>
        <taxon>Paenibacillaceae</taxon>
        <taxon>Paenibacillus</taxon>
    </lineage>
</organism>
<keyword evidence="2" id="KW-1185">Reference proteome</keyword>